<keyword evidence="2" id="KW-1185">Reference proteome</keyword>
<evidence type="ECO:0000313" key="2">
    <source>
        <dbReference type="Proteomes" id="UP000000333"/>
    </source>
</evidence>
<dbReference type="EMBL" id="CP002106">
    <property type="protein sequence ID" value="ADK67566.1"/>
    <property type="molecule type" value="Genomic_DNA"/>
</dbReference>
<dbReference type="HOGENOM" id="CLU_828066_0_0_11"/>
<evidence type="ECO:0000313" key="1">
    <source>
        <dbReference type="EMBL" id="ADK67566.1"/>
    </source>
</evidence>
<dbReference type="GeneID" id="78511894"/>
<name>E1QYV2_OLSUV</name>
<dbReference type="eggNOG" id="ENOG502ZAV0">
    <property type="taxonomic scope" value="Bacteria"/>
</dbReference>
<protein>
    <recommendedName>
        <fullName evidence="3">CD-NTase associated protein 4-like DNA endonuclease domain-containing protein</fullName>
    </recommendedName>
</protein>
<evidence type="ECO:0008006" key="3">
    <source>
        <dbReference type="Google" id="ProtNLM"/>
    </source>
</evidence>
<accession>E1QYV2</accession>
<dbReference type="Proteomes" id="UP000000333">
    <property type="component" value="Chromosome"/>
</dbReference>
<dbReference type="AlphaFoldDB" id="E1QYV2"/>
<proteinExistence type="predicted"/>
<dbReference type="OrthoDB" id="2041105at2"/>
<dbReference type="KEGG" id="ols:Olsu_0445"/>
<dbReference type="RefSeq" id="WP_013251318.1">
    <property type="nucleotide sequence ID" value="NC_014363.1"/>
</dbReference>
<gene>
    <name evidence="1" type="ordered locus">Olsu_0445</name>
</gene>
<reference evidence="1 2" key="1">
    <citation type="journal article" date="2010" name="Stand. Genomic Sci.">
        <title>Complete genome sequence of Olsenella uli type strain (VPI D76D-27C).</title>
        <authorList>
            <person name="Goker M."/>
            <person name="Held B."/>
            <person name="Lucas S."/>
            <person name="Nolan M."/>
            <person name="Yasawong M."/>
            <person name="Glavina Del Rio T."/>
            <person name="Tice H."/>
            <person name="Cheng J.F."/>
            <person name="Bruce D."/>
            <person name="Detter J.C."/>
            <person name="Tapia R."/>
            <person name="Han C."/>
            <person name="Goodwin L."/>
            <person name="Pitluck S."/>
            <person name="Liolios K."/>
            <person name="Ivanova N."/>
            <person name="Mavromatis K."/>
            <person name="Mikhailova N."/>
            <person name="Pati A."/>
            <person name="Chen A."/>
            <person name="Palaniappan K."/>
            <person name="Land M."/>
            <person name="Hauser L."/>
            <person name="Chang Y.J."/>
            <person name="Jeffries C.D."/>
            <person name="Rohde M."/>
            <person name="Sikorski J."/>
            <person name="Pukall R."/>
            <person name="Woyke T."/>
            <person name="Bristow J."/>
            <person name="Eisen J.A."/>
            <person name="Markowitz V."/>
            <person name="Hugenholtz P."/>
            <person name="Kyrpides N.C."/>
            <person name="Klenk H.P."/>
            <person name="Lapidus A."/>
        </authorList>
    </citation>
    <scope>NUCLEOTIDE SEQUENCE [LARGE SCALE GENOMIC DNA]</scope>
    <source>
        <strain evidence="2">ATCC 49627 / DSM 7084 / CIP 109912 / JCM 12494 / NCIMB 702895 / VPI D76D-27C</strain>
    </source>
</reference>
<sequence length="347" mass="39145">MADEDDKNVDRNASFSEFGWEFQTNAAIVLFIQRIEDASSVRVEGAHEDIEISLNDGTVVYAQAKARTGNEPGKGSTDRLDGALKTLADDIKQGNYRELIFVTNDDYPFGKSHDVSDLHGGGTLRFDELPDGVQNYIREKGAAHGIGDDAYPVMAVSVIGFYGDDRDTRHKHIRAAIQDLLSRLDLGRRGDVNDGLLRDQWGTMMQENAGTLDTDITLSKEDFVWPVIVMLCKVDTDDKDFERFDEEDVQDAVREYGSIINYHTQKFEFVTKVSTDFDRYLADNSGGRKEVRTRYIDERWGDYVDILGLGEIGDGETREIVAKLIMRKVLRREDVIKRVKDGVNLGN</sequence>
<dbReference type="STRING" id="633147.Olsu_0445"/>
<organism evidence="1 2">
    <name type="scientific">Olsenella uli (strain ATCC 49627 / DSM 7084 / CCUG 31166 / CIP 109912 / JCM 12494 / LMG 11480 / NCIMB 702895 / VPI D76D-27C)</name>
    <name type="common">Lactobacillus uli</name>
    <dbReference type="NCBI Taxonomy" id="633147"/>
    <lineage>
        <taxon>Bacteria</taxon>
        <taxon>Bacillati</taxon>
        <taxon>Actinomycetota</taxon>
        <taxon>Coriobacteriia</taxon>
        <taxon>Coriobacteriales</taxon>
        <taxon>Atopobiaceae</taxon>
        <taxon>Olsenella</taxon>
    </lineage>
</organism>
<dbReference type="PATRIC" id="fig|633147.7.peg.1112"/>